<evidence type="ECO:0000313" key="2">
    <source>
        <dbReference type="EMBL" id="KAL0564110.1"/>
    </source>
</evidence>
<evidence type="ECO:0000256" key="1">
    <source>
        <dbReference type="SAM" id="MobiDB-lite"/>
    </source>
</evidence>
<feature type="compositionally biased region" description="Basic and acidic residues" evidence="1">
    <location>
        <begin position="44"/>
        <end position="59"/>
    </location>
</feature>
<name>A0ABR3EMQ7_9AGAR</name>
<organism evidence="2 3">
    <name type="scientific">Marasmius crinis-equi</name>
    <dbReference type="NCBI Taxonomy" id="585013"/>
    <lineage>
        <taxon>Eukaryota</taxon>
        <taxon>Fungi</taxon>
        <taxon>Dikarya</taxon>
        <taxon>Basidiomycota</taxon>
        <taxon>Agaricomycotina</taxon>
        <taxon>Agaricomycetes</taxon>
        <taxon>Agaricomycetidae</taxon>
        <taxon>Agaricales</taxon>
        <taxon>Marasmiineae</taxon>
        <taxon>Marasmiaceae</taxon>
        <taxon>Marasmius</taxon>
    </lineage>
</organism>
<dbReference type="EMBL" id="JBAHYK010002976">
    <property type="protein sequence ID" value="KAL0564110.1"/>
    <property type="molecule type" value="Genomic_DNA"/>
</dbReference>
<dbReference type="Proteomes" id="UP001465976">
    <property type="component" value="Unassembled WGS sequence"/>
</dbReference>
<feature type="non-terminal residue" evidence="2">
    <location>
        <position position="1"/>
    </location>
</feature>
<proteinExistence type="predicted"/>
<feature type="compositionally biased region" description="Basic and acidic residues" evidence="1">
    <location>
        <begin position="1"/>
        <end position="21"/>
    </location>
</feature>
<feature type="compositionally biased region" description="Acidic residues" evidence="1">
    <location>
        <begin position="60"/>
        <end position="77"/>
    </location>
</feature>
<reference evidence="2 3" key="1">
    <citation type="submission" date="2024-02" db="EMBL/GenBank/DDBJ databases">
        <title>A draft genome for the cacao thread blight pathogen Marasmius crinis-equi.</title>
        <authorList>
            <person name="Cohen S.P."/>
            <person name="Baruah I.K."/>
            <person name="Amoako-Attah I."/>
            <person name="Bukari Y."/>
            <person name="Meinhardt L.W."/>
            <person name="Bailey B.A."/>
        </authorList>
    </citation>
    <scope>NUCLEOTIDE SEQUENCE [LARGE SCALE GENOMIC DNA]</scope>
    <source>
        <strain evidence="2 3">GH-76</strain>
    </source>
</reference>
<sequence length="77" mass="9025">TDAEREEVRRWIREQMEKGDLPAEPESAPVPENGVTSTSKKAKAKWDKDKKARVEVEKEKEEDERDDFFEEAEDEES</sequence>
<feature type="region of interest" description="Disordered" evidence="1">
    <location>
        <begin position="1"/>
        <end position="77"/>
    </location>
</feature>
<accession>A0ABR3EMQ7</accession>
<protein>
    <submittedName>
        <fullName evidence="2">Uncharacterized protein</fullName>
    </submittedName>
</protein>
<evidence type="ECO:0000313" key="3">
    <source>
        <dbReference type="Proteomes" id="UP001465976"/>
    </source>
</evidence>
<keyword evidence="3" id="KW-1185">Reference proteome</keyword>
<gene>
    <name evidence="2" type="ORF">V5O48_017946</name>
</gene>
<comment type="caution">
    <text evidence="2">The sequence shown here is derived from an EMBL/GenBank/DDBJ whole genome shotgun (WGS) entry which is preliminary data.</text>
</comment>